<dbReference type="Pfam" id="PF12833">
    <property type="entry name" value="HTH_18"/>
    <property type="match status" value="1"/>
</dbReference>
<dbReference type="InterPro" id="IPR009057">
    <property type="entry name" value="Homeodomain-like_sf"/>
</dbReference>
<keyword evidence="2" id="KW-0238">DNA-binding</keyword>
<accession>A0ABR6IX98</accession>
<keyword evidence="3" id="KW-0804">Transcription</keyword>
<gene>
    <name evidence="5" type="ORF">GGD56_006301</name>
</gene>
<proteinExistence type="predicted"/>
<feature type="domain" description="HTH araC/xylS-type" evidence="4">
    <location>
        <begin position="1"/>
        <end position="90"/>
    </location>
</feature>
<dbReference type="SMART" id="SM00342">
    <property type="entry name" value="HTH_ARAC"/>
    <property type="match status" value="1"/>
</dbReference>
<dbReference type="RefSeq" id="WP_022718726.1">
    <property type="nucleotide sequence ID" value="NZ_JACIFX010000012.1"/>
</dbReference>
<evidence type="ECO:0000313" key="5">
    <source>
        <dbReference type="EMBL" id="MBB4232405.1"/>
    </source>
</evidence>
<dbReference type="Proteomes" id="UP000551353">
    <property type="component" value="Unassembled WGS sequence"/>
</dbReference>
<dbReference type="InterPro" id="IPR018060">
    <property type="entry name" value="HTH_AraC"/>
</dbReference>
<sequence>MFDPKLATETLRRELGVSRSRLYRLFEPFGGVMHYIQHRRLLDAHSALTDPNDQRRIIEIAEQHCFNDGTEFSRAFRREFGCSPTDVRSGQKADLPYKSATDLKAYALEERFSVLLRRLHA</sequence>
<evidence type="ECO:0000256" key="2">
    <source>
        <dbReference type="ARBA" id="ARBA00023125"/>
    </source>
</evidence>
<dbReference type="Gene3D" id="1.10.10.60">
    <property type="entry name" value="Homeodomain-like"/>
    <property type="match status" value="1"/>
</dbReference>
<dbReference type="PANTHER" id="PTHR47504">
    <property type="entry name" value="RIGHT ORIGIN-BINDING PROTEIN"/>
    <property type="match status" value="1"/>
</dbReference>
<keyword evidence="1" id="KW-0805">Transcription regulation</keyword>
<protein>
    <submittedName>
        <fullName evidence="5">AraC-like DNA-binding protein</fullName>
    </submittedName>
</protein>
<organism evidence="5 6">
    <name type="scientific">Rhizobium mongolense</name>
    <dbReference type="NCBI Taxonomy" id="57676"/>
    <lineage>
        <taxon>Bacteria</taxon>
        <taxon>Pseudomonadati</taxon>
        <taxon>Pseudomonadota</taxon>
        <taxon>Alphaproteobacteria</taxon>
        <taxon>Hyphomicrobiales</taxon>
        <taxon>Rhizobiaceae</taxon>
        <taxon>Rhizobium/Agrobacterium group</taxon>
        <taxon>Rhizobium</taxon>
    </lineage>
</organism>
<evidence type="ECO:0000256" key="1">
    <source>
        <dbReference type="ARBA" id="ARBA00023015"/>
    </source>
</evidence>
<name>A0ABR6IX98_9HYPH</name>
<dbReference type="PANTHER" id="PTHR47504:SF5">
    <property type="entry name" value="RIGHT ORIGIN-BINDING PROTEIN"/>
    <property type="match status" value="1"/>
</dbReference>
<comment type="caution">
    <text evidence="5">The sequence shown here is derived from an EMBL/GenBank/DDBJ whole genome shotgun (WGS) entry which is preliminary data.</text>
</comment>
<evidence type="ECO:0000313" key="6">
    <source>
        <dbReference type="Proteomes" id="UP000551353"/>
    </source>
</evidence>
<dbReference type="PROSITE" id="PS01124">
    <property type="entry name" value="HTH_ARAC_FAMILY_2"/>
    <property type="match status" value="1"/>
</dbReference>
<dbReference type="EMBL" id="JACIFX010000012">
    <property type="protein sequence ID" value="MBB4232405.1"/>
    <property type="molecule type" value="Genomic_DNA"/>
</dbReference>
<keyword evidence="6" id="KW-1185">Reference proteome</keyword>
<dbReference type="SUPFAM" id="SSF46689">
    <property type="entry name" value="Homeodomain-like"/>
    <property type="match status" value="1"/>
</dbReference>
<dbReference type="InterPro" id="IPR050959">
    <property type="entry name" value="MarA-like"/>
</dbReference>
<evidence type="ECO:0000256" key="3">
    <source>
        <dbReference type="ARBA" id="ARBA00023163"/>
    </source>
</evidence>
<reference evidence="5 6" key="1">
    <citation type="submission" date="2020-08" db="EMBL/GenBank/DDBJ databases">
        <title>Genomic Encyclopedia of Type Strains, Phase IV (KMG-V): Genome sequencing to study the core and pangenomes of soil and plant-associated prokaryotes.</title>
        <authorList>
            <person name="Whitman W."/>
        </authorList>
    </citation>
    <scope>NUCLEOTIDE SEQUENCE [LARGE SCALE GENOMIC DNA]</scope>
    <source>
        <strain evidence="5 6">SEMIA 4087</strain>
    </source>
</reference>
<evidence type="ECO:0000259" key="4">
    <source>
        <dbReference type="PROSITE" id="PS01124"/>
    </source>
</evidence>